<dbReference type="PROSITE" id="PS50011">
    <property type="entry name" value="PROTEIN_KINASE_DOM"/>
    <property type="match status" value="1"/>
</dbReference>
<reference evidence="11 12" key="1">
    <citation type="journal article" date="2015" name="Parasit. Vectors">
        <title>Draft genome of the scabies mite.</title>
        <authorList>
            <person name="Rider S.D.Jr."/>
            <person name="Morgan M.S."/>
            <person name="Arlian L.G."/>
        </authorList>
    </citation>
    <scope>NUCLEOTIDE SEQUENCE [LARGE SCALE GENOMIC DNA]</scope>
    <source>
        <strain evidence="11">Arlian Lab</strain>
    </source>
</reference>
<evidence type="ECO:0000313" key="12">
    <source>
        <dbReference type="Proteomes" id="UP000616769"/>
    </source>
</evidence>
<dbReference type="CDD" id="cd05581">
    <property type="entry name" value="STKc_PDK1"/>
    <property type="match status" value="1"/>
</dbReference>
<evidence type="ECO:0000256" key="8">
    <source>
        <dbReference type="ARBA" id="ARBA00022840"/>
    </source>
</evidence>
<dbReference type="PANTHER" id="PTHR24356">
    <property type="entry name" value="SERINE/THREONINE-PROTEIN KINASE"/>
    <property type="match status" value="1"/>
</dbReference>
<keyword evidence="6" id="KW-0547">Nucleotide-binding</keyword>
<dbReference type="InterPro" id="IPR039046">
    <property type="entry name" value="PDPK1"/>
</dbReference>
<dbReference type="InterPro" id="IPR017441">
    <property type="entry name" value="Protein_kinase_ATP_BS"/>
</dbReference>
<organism evidence="11 12">
    <name type="scientific">Sarcoptes scabiei</name>
    <name type="common">Itch mite</name>
    <name type="synonym">Acarus scabiei</name>
    <dbReference type="NCBI Taxonomy" id="52283"/>
    <lineage>
        <taxon>Eukaryota</taxon>
        <taxon>Metazoa</taxon>
        <taxon>Ecdysozoa</taxon>
        <taxon>Arthropoda</taxon>
        <taxon>Chelicerata</taxon>
        <taxon>Arachnida</taxon>
        <taxon>Acari</taxon>
        <taxon>Acariformes</taxon>
        <taxon>Sarcoptiformes</taxon>
        <taxon>Astigmata</taxon>
        <taxon>Psoroptidia</taxon>
        <taxon>Sarcoptoidea</taxon>
        <taxon>Sarcoptidae</taxon>
        <taxon>Sarcoptinae</taxon>
        <taxon>Sarcoptes</taxon>
    </lineage>
</organism>
<dbReference type="Gene3D" id="2.30.29.30">
    <property type="entry name" value="Pleckstrin-homology domain (PH domain)/Phosphotyrosine-binding domain (PTB)"/>
    <property type="match status" value="1"/>
</dbReference>
<comment type="caution">
    <text evidence="11">The sequence shown here is derived from an EMBL/GenBank/DDBJ whole genome shotgun (WGS) entry which is preliminary data.</text>
</comment>
<dbReference type="VEuPathDB" id="VectorBase:SSCA004723"/>
<keyword evidence="4" id="KW-0723">Serine/threonine-protein kinase</keyword>
<dbReference type="Pfam" id="PF14593">
    <property type="entry name" value="PH_3"/>
    <property type="match status" value="1"/>
</dbReference>
<keyword evidence="7 11" id="KW-0418">Kinase</keyword>
<dbReference type="OrthoDB" id="347657at2759"/>
<dbReference type="PANTHER" id="PTHR24356:SF163">
    <property type="entry name" value="3-PHOSPHOINOSITIDE-DEPENDENT PROTEIN KINASE 1-RELATED"/>
    <property type="match status" value="1"/>
</dbReference>
<dbReference type="Gene3D" id="3.30.200.20">
    <property type="entry name" value="Phosphorylase Kinase, domain 1"/>
    <property type="match status" value="1"/>
</dbReference>
<evidence type="ECO:0000256" key="5">
    <source>
        <dbReference type="ARBA" id="ARBA00022679"/>
    </source>
</evidence>
<dbReference type="Gene3D" id="1.10.510.10">
    <property type="entry name" value="Transferase(Phosphotransferase) domain 1"/>
    <property type="match status" value="1"/>
</dbReference>
<dbReference type="GO" id="GO:0035556">
    <property type="term" value="P:intracellular signal transduction"/>
    <property type="evidence" value="ECO:0007669"/>
    <property type="project" value="TreeGrafter"/>
</dbReference>
<dbReference type="Proteomes" id="UP000616769">
    <property type="component" value="Unassembled WGS sequence"/>
</dbReference>
<dbReference type="InterPro" id="IPR008271">
    <property type="entry name" value="Ser/Thr_kinase_AS"/>
</dbReference>
<sequence length="582" mass="67301">MDVANKRHADDFIFYRIVGEGSFSVVYVCRDIQTKCLCAVKVCEKNHIYREKMQKAILREKQIMKYLAEKQSLFCIMFVCFKLFLYLNIVNILFRLVFVLNYCVNGELLSFINQREIFDAKAALFYAAEILVALEHLHKNGIVHRDLKPENILLNEKMHIQITDFGSAIFLNDPNTNSNDESFENNRLERSNHQSFHRARKNTFVGTAQYVSPEMLTNKKITGMCDLWAFACMLFQMITNSPPFHGGNEYMIFQKIYNLDYKFPNDFPEDAKNLIQSILKIDSSQRLGSKDNIKVDGYCSIRNHPYFAPMNNDWDLINQEPPSRLLAVARNETLFEEIQNEFESMNLESGLKEKQITRLLCLSLHEDSDSFKKNSCGPKTKGLLDISPKELEDRLSKQRKENKFHKFVENNLILKQGLIDKKKGFFPRRRMFLLTTGPHLYYVDPANMVLKGQVPFSKDLRTEAKNFRNFYIHVPNRTYILEDISNNAPGWCEIIDQIKNESLKSLSDATNNRNKSSVMNCNIISNNSNSNSGENLISKTKIESNIFTNVSSQSTSTIPNKKSSKNSLFNLNIKKTNNITDN</sequence>
<dbReference type="GO" id="GO:0004674">
    <property type="term" value="F:protein serine/threonine kinase activity"/>
    <property type="evidence" value="ECO:0007669"/>
    <property type="project" value="UniProtKB-KW"/>
</dbReference>
<evidence type="ECO:0000256" key="2">
    <source>
        <dbReference type="ARBA" id="ARBA00012513"/>
    </source>
</evidence>
<evidence type="ECO:0000256" key="4">
    <source>
        <dbReference type="ARBA" id="ARBA00022527"/>
    </source>
</evidence>
<dbReference type="AlphaFoldDB" id="A0A132AKS2"/>
<dbReference type="PROSITE" id="PS00107">
    <property type="entry name" value="PROTEIN_KINASE_ATP"/>
    <property type="match status" value="1"/>
</dbReference>
<dbReference type="Pfam" id="PF00069">
    <property type="entry name" value="Pkinase"/>
    <property type="match status" value="1"/>
</dbReference>
<evidence type="ECO:0000256" key="3">
    <source>
        <dbReference type="ARBA" id="ARBA00018538"/>
    </source>
</evidence>
<accession>A0A132AKS2</accession>
<proteinExistence type="inferred from homology"/>
<evidence type="ECO:0000313" key="11">
    <source>
        <dbReference type="EMBL" id="KPM11040.1"/>
    </source>
</evidence>
<dbReference type="InterPro" id="IPR050236">
    <property type="entry name" value="Ser_Thr_kinase_AGC"/>
</dbReference>
<dbReference type="InterPro" id="IPR000719">
    <property type="entry name" value="Prot_kinase_dom"/>
</dbReference>
<dbReference type="GO" id="GO:0005524">
    <property type="term" value="F:ATP binding"/>
    <property type="evidence" value="ECO:0007669"/>
    <property type="project" value="UniProtKB-UniRule"/>
</dbReference>
<dbReference type="SMART" id="SM00220">
    <property type="entry name" value="S_TKc"/>
    <property type="match status" value="1"/>
</dbReference>
<evidence type="ECO:0000256" key="1">
    <source>
        <dbReference type="ARBA" id="ARBA00010006"/>
    </source>
</evidence>
<dbReference type="FunFam" id="1.10.510.10:FF:000833">
    <property type="entry name" value="AGC family protein kinase"/>
    <property type="match status" value="1"/>
</dbReference>
<dbReference type="InterPro" id="IPR011993">
    <property type="entry name" value="PH-like_dom_sf"/>
</dbReference>
<evidence type="ECO:0000256" key="10">
    <source>
        <dbReference type="ARBA" id="ARBA00048679"/>
    </source>
</evidence>
<dbReference type="EC" id="2.7.11.1" evidence="2"/>
<dbReference type="InterPro" id="IPR011009">
    <property type="entry name" value="Kinase-like_dom_sf"/>
</dbReference>
<dbReference type="CDD" id="cd01262">
    <property type="entry name" value="PH_PDK1"/>
    <property type="match status" value="1"/>
</dbReference>
<evidence type="ECO:0000256" key="7">
    <source>
        <dbReference type="ARBA" id="ARBA00022777"/>
    </source>
</evidence>
<protein>
    <recommendedName>
        <fullName evidence="3">3-phosphoinositide-dependent protein kinase 1</fullName>
        <ecNumber evidence="2">2.7.11.1</ecNumber>
    </recommendedName>
</protein>
<comment type="catalytic activity">
    <reaction evidence="9">
        <text>L-threonyl-[protein] + ATP = O-phospho-L-threonyl-[protein] + ADP + H(+)</text>
        <dbReference type="Rhea" id="RHEA:46608"/>
        <dbReference type="Rhea" id="RHEA-COMP:11060"/>
        <dbReference type="Rhea" id="RHEA-COMP:11605"/>
        <dbReference type="ChEBI" id="CHEBI:15378"/>
        <dbReference type="ChEBI" id="CHEBI:30013"/>
        <dbReference type="ChEBI" id="CHEBI:30616"/>
        <dbReference type="ChEBI" id="CHEBI:61977"/>
        <dbReference type="ChEBI" id="CHEBI:456216"/>
        <dbReference type="EC" id="2.7.11.1"/>
    </reaction>
</comment>
<dbReference type="SUPFAM" id="SSF56112">
    <property type="entry name" value="Protein kinase-like (PK-like)"/>
    <property type="match status" value="1"/>
</dbReference>
<dbReference type="InterPro" id="IPR033931">
    <property type="entry name" value="PDK1-typ_PH"/>
</dbReference>
<dbReference type="SUPFAM" id="SSF50729">
    <property type="entry name" value="PH domain-like"/>
    <property type="match status" value="1"/>
</dbReference>
<comment type="catalytic activity">
    <reaction evidence="10">
        <text>L-seryl-[protein] + ATP = O-phospho-L-seryl-[protein] + ADP + H(+)</text>
        <dbReference type="Rhea" id="RHEA:17989"/>
        <dbReference type="Rhea" id="RHEA-COMP:9863"/>
        <dbReference type="Rhea" id="RHEA-COMP:11604"/>
        <dbReference type="ChEBI" id="CHEBI:15378"/>
        <dbReference type="ChEBI" id="CHEBI:29999"/>
        <dbReference type="ChEBI" id="CHEBI:30616"/>
        <dbReference type="ChEBI" id="CHEBI:83421"/>
        <dbReference type="ChEBI" id="CHEBI:456216"/>
        <dbReference type="EC" id="2.7.11.1"/>
    </reaction>
</comment>
<keyword evidence="8" id="KW-0067">ATP-binding</keyword>
<dbReference type="EMBL" id="JXLN01016310">
    <property type="protein sequence ID" value="KPM11040.1"/>
    <property type="molecule type" value="Genomic_DNA"/>
</dbReference>
<gene>
    <name evidence="11" type="ORF">QR98_0096060</name>
</gene>
<evidence type="ECO:0000256" key="6">
    <source>
        <dbReference type="ARBA" id="ARBA00022741"/>
    </source>
</evidence>
<name>A0A132AKS2_SARSC</name>
<keyword evidence="5" id="KW-0808">Transferase</keyword>
<dbReference type="PROSITE" id="PS00108">
    <property type="entry name" value="PROTEIN_KINASE_ST"/>
    <property type="match status" value="1"/>
</dbReference>
<comment type="similarity">
    <text evidence="1">Belongs to the protein kinase superfamily. AGC Ser/Thr protein kinase family. PDPK1 subfamily.</text>
</comment>
<evidence type="ECO:0000256" key="9">
    <source>
        <dbReference type="ARBA" id="ARBA00047899"/>
    </source>
</evidence>